<dbReference type="EMBL" id="HQ711985">
    <property type="protein sequence ID" value="AEX55936.1"/>
    <property type="molecule type" value="Genomic_DNA"/>
</dbReference>
<evidence type="ECO:0000313" key="2">
    <source>
        <dbReference type="Proteomes" id="UP000007744"/>
    </source>
</evidence>
<evidence type="ECO:0000313" key="1">
    <source>
        <dbReference type="EMBL" id="AEX55936.1"/>
    </source>
</evidence>
<dbReference type="KEGG" id="vg:11605171"/>
<reference evidence="1 2" key="1">
    <citation type="submission" date="2010-12" db="EMBL/GenBank/DDBJ databases">
        <authorList>
            <person name="Kropinski A.M."/>
            <person name="Krylov V."/>
            <person name="Pleteneva E."/>
            <person name="Shaburova O."/>
            <person name="Bourkaltseva M."/>
            <person name="Krylov S.V."/>
            <person name="Miroshnikov K."/>
        </authorList>
    </citation>
    <scope>NUCLEOTIDE SEQUENCE [LARGE SCALE GENOMIC DNA]</scope>
</reference>
<proteinExistence type="predicted"/>
<keyword evidence="2" id="KW-1185">Reference proteome</keyword>
<organism evidence="1 2">
    <name type="scientific">Pseudomonas phage PMG1</name>
    <dbReference type="NCBI Taxonomy" id="2992927"/>
    <lineage>
        <taxon>Viruses</taxon>
        <taxon>Duplodnaviria</taxon>
        <taxon>Heunggongvirae</taxon>
        <taxon>Uroviricota</taxon>
        <taxon>Caudoviricetes</taxon>
        <taxon>Detrevirus</taxon>
        <taxon>Detrevirus PMG1</taxon>
    </lineage>
</organism>
<dbReference type="RefSeq" id="YP_005098268.1">
    <property type="nucleotide sequence ID" value="NC_016765.1"/>
</dbReference>
<gene>
    <name evidence="1" type="ORF">PMG1_00065</name>
</gene>
<dbReference type="GeneID" id="11605171"/>
<accession>H2BDG9</accession>
<protein>
    <submittedName>
        <fullName evidence="1">Uncharacterized protein</fullName>
    </submittedName>
</protein>
<dbReference type="OrthoDB" id="31652at10239"/>
<sequence>MNIAALANRKPPSAEDPMELWLASDEYANWKLDAVESLLGDCDVDLHSKGFWCSKLKADLLREELHKKLIDLLQNDRERLLATVIMAVADRRPCDALANLHNFFPEGDAAEAIKALAEPIAAGYAAEALAQYQEQNMEDAA</sequence>
<name>H2BDG9_9CAUD</name>
<dbReference type="Proteomes" id="UP000007744">
    <property type="component" value="Segment"/>
</dbReference>